<evidence type="ECO:0000256" key="12">
    <source>
        <dbReference type="ARBA" id="ARBA00022989"/>
    </source>
</evidence>
<keyword evidence="14" id="KW-0472">Membrane</keyword>
<dbReference type="SUPFAM" id="SSF69687">
    <property type="entry name" value="Integrin beta tail domain"/>
    <property type="match status" value="1"/>
</dbReference>
<keyword evidence="20" id="KW-1185">Reference proteome</keyword>
<keyword evidence="15" id="KW-1015">Disulfide bond</keyword>
<keyword evidence="16" id="KW-0325">Glycoprotein</keyword>
<keyword evidence="9" id="KW-0106">Calcium</keyword>
<dbReference type="InterPro" id="IPR015812">
    <property type="entry name" value="Integrin_bsu"/>
</dbReference>
<evidence type="ECO:0000256" key="14">
    <source>
        <dbReference type="ARBA" id="ARBA00023136"/>
    </source>
</evidence>
<dbReference type="SMART" id="SM01242">
    <property type="entry name" value="Integrin_B_tail"/>
    <property type="match status" value="1"/>
</dbReference>
<dbReference type="Gene3D" id="2.10.25.10">
    <property type="entry name" value="Laminin"/>
    <property type="match status" value="2"/>
</dbReference>
<dbReference type="PANTHER" id="PTHR10082">
    <property type="entry name" value="INTEGRIN BETA SUBUNIT"/>
    <property type="match status" value="1"/>
</dbReference>
<evidence type="ECO:0000256" key="2">
    <source>
        <dbReference type="ARBA" id="ARBA00007449"/>
    </source>
</evidence>
<dbReference type="SUPFAM" id="SSF69179">
    <property type="entry name" value="Integrin domains"/>
    <property type="match status" value="1"/>
</dbReference>
<proteinExistence type="inferred from homology"/>
<dbReference type="RefSeq" id="XP_022241662.1">
    <property type="nucleotide sequence ID" value="XM_022385954.1"/>
</dbReference>
<evidence type="ECO:0000256" key="4">
    <source>
        <dbReference type="ARBA" id="ARBA00022536"/>
    </source>
</evidence>
<evidence type="ECO:0000256" key="10">
    <source>
        <dbReference type="ARBA" id="ARBA00022842"/>
    </source>
</evidence>
<evidence type="ECO:0000256" key="5">
    <source>
        <dbReference type="ARBA" id="ARBA00022692"/>
    </source>
</evidence>
<dbReference type="InterPro" id="IPR036349">
    <property type="entry name" value="Integrin_bsu_tail_dom_sf"/>
</dbReference>
<evidence type="ECO:0000256" key="8">
    <source>
        <dbReference type="ARBA" id="ARBA00022737"/>
    </source>
</evidence>
<evidence type="ECO:0000259" key="19">
    <source>
        <dbReference type="SMART" id="SM01242"/>
    </source>
</evidence>
<evidence type="ECO:0000256" key="13">
    <source>
        <dbReference type="ARBA" id="ARBA00023037"/>
    </source>
</evidence>
<keyword evidence="11" id="KW-0130">Cell adhesion</keyword>
<keyword evidence="7 17" id="KW-0732">Signal</keyword>
<dbReference type="Pfam" id="PF07965">
    <property type="entry name" value="Integrin_B_tail"/>
    <property type="match status" value="1"/>
</dbReference>
<dbReference type="GeneID" id="106459451"/>
<dbReference type="SUPFAM" id="SSF103575">
    <property type="entry name" value="Plexin repeat"/>
    <property type="match status" value="1"/>
</dbReference>
<evidence type="ECO:0000256" key="1">
    <source>
        <dbReference type="ARBA" id="ARBA00004251"/>
    </source>
</evidence>
<evidence type="ECO:0000256" key="15">
    <source>
        <dbReference type="ARBA" id="ARBA00023157"/>
    </source>
</evidence>
<feature type="chain" id="PRO_5045939188" evidence="17">
    <location>
        <begin position="21"/>
        <end position="517"/>
    </location>
</feature>
<comment type="similarity">
    <text evidence="2">Belongs to the integrin beta chain family.</text>
</comment>
<name>A0ABM1SDF7_LIMPO</name>
<dbReference type="PANTHER" id="PTHR10082:SF60">
    <property type="entry name" value="INTEGRIN BETA-PS"/>
    <property type="match status" value="1"/>
</dbReference>
<dbReference type="Gene3D" id="4.10.1240.30">
    <property type="match status" value="1"/>
</dbReference>
<dbReference type="PROSITE" id="PS52047">
    <property type="entry name" value="I_EGF_2"/>
    <property type="match status" value="1"/>
</dbReference>
<feature type="domain" description="Integrin beta subunit tail" evidence="19">
    <location>
        <begin position="392"/>
        <end position="470"/>
    </location>
</feature>
<evidence type="ECO:0000256" key="16">
    <source>
        <dbReference type="ARBA" id="ARBA00023180"/>
    </source>
</evidence>
<dbReference type="InterPro" id="IPR040622">
    <property type="entry name" value="EGF_integrin_1"/>
</dbReference>
<dbReference type="Pfam" id="PF17205">
    <property type="entry name" value="PSI_integrin"/>
    <property type="match status" value="1"/>
</dbReference>
<dbReference type="Gene3D" id="2.60.40.1510">
    <property type="entry name" value="ntegrin, alpha v. Chain A, domain 3"/>
    <property type="match status" value="1"/>
</dbReference>
<dbReference type="InterPro" id="IPR012896">
    <property type="entry name" value="Integrin_bsu_tail"/>
</dbReference>
<dbReference type="PROSITE" id="PS00243">
    <property type="entry name" value="I_EGF_1"/>
    <property type="match status" value="1"/>
</dbReference>
<evidence type="ECO:0000256" key="6">
    <source>
        <dbReference type="ARBA" id="ARBA00022723"/>
    </source>
</evidence>
<dbReference type="Pfam" id="PF23105">
    <property type="entry name" value="EGF_integrin"/>
    <property type="match status" value="1"/>
</dbReference>
<keyword evidence="4" id="KW-0245">EGF-like domain</keyword>
<accession>A0ABM1SDF7</accession>
<dbReference type="InterPro" id="IPR032695">
    <property type="entry name" value="Integrin_dom_sf"/>
</dbReference>
<keyword evidence="5" id="KW-0812">Transmembrane</keyword>
<comment type="subcellular location">
    <subcellularLocation>
        <location evidence="1">Cell membrane</location>
        <topology evidence="1">Single-pass type I membrane protein</topology>
    </subcellularLocation>
</comment>
<protein>
    <submittedName>
        <fullName evidence="21">Integrin beta-PS-like</fullName>
    </submittedName>
</protein>
<evidence type="ECO:0000313" key="21">
    <source>
        <dbReference type="RefSeq" id="XP_022241662.1"/>
    </source>
</evidence>
<keyword evidence="3" id="KW-1003">Cell membrane</keyword>
<organism evidence="20 21">
    <name type="scientific">Limulus polyphemus</name>
    <name type="common">Atlantic horseshoe crab</name>
    <dbReference type="NCBI Taxonomy" id="6850"/>
    <lineage>
        <taxon>Eukaryota</taxon>
        <taxon>Metazoa</taxon>
        <taxon>Ecdysozoa</taxon>
        <taxon>Arthropoda</taxon>
        <taxon>Chelicerata</taxon>
        <taxon>Merostomata</taxon>
        <taxon>Xiphosura</taxon>
        <taxon>Limulidae</taxon>
        <taxon>Limulus</taxon>
    </lineage>
</organism>
<evidence type="ECO:0000256" key="11">
    <source>
        <dbReference type="ARBA" id="ARBA00022889"/>
    </source>
</evidence>
<keyword evidence="12" id="KW-1133">Transmembrane helix</keyword>
<gene>
    <name evidence="21" type="primary">LOC106459451</name>
</gene>
<dbReference type="InterPro" id="IPR057073">
    <property type="entry name" value="EGF_integrin_2"/>
</dbReference>
<dbReference type="InterPro" id="IPR002369">
    <property type="entry name" value="Integrin_bsu_VWA"/>
</dbReference>
<dbReference type="Pfam" id="PF18372">
    <property type="entry name" value="I-EGF_1"/>
    <property type="match status" value="1"/>
</dbReference>
<feature type="domain" description="Integrin beta subunit VWA" evidence="18">
    <location>
        <begin position="34"/>
        <end position="214"/>
    </location>
</feature>
<keyword evidence="13" id="KW-0401">Integrin</keyword>
<evidence type="ECO:0000256" key="9">
    <source>
        <dbReference type="ARBA" id="ARBA00022837"/>
    </source>
</evidence>
<keyword evidence="8" id="KW-0677">Repeat</keyword>
<evidence type="ECO:0000256" key="17">
    <source>
        <dbReference type="SAM" id="SignalP"/>
    </source>
</evidence>
<dbReference type="InterPro" id="IPR033760">
    <property type="entry name" value="Integrin_beta_N"/>
</dbReference>
<feature type="signal peptide" evidence="17">
    <location>
        <begin position="1"/>
        <end position="20"/>
    </location>
</feature>
<evidence type="ECO:0000256" key="7">
    <source>
        <dbReference type="ARBA" id="ARBA00022729"/>
    </source>
</evidence>
<dbReference type="InterPro" id="IPR057243">
    <property type="entry name" value="Integrin_I-EGF_CS"/>
</dbReference>
<keyword evidence="6" id="KW-0479">Metal-binding</keyword>
<evidence type="ECO:0000256" key="3">
    <source>
        <dbReference type="ARBA" id="ARBA00022475"/>
    </source>
</evidence>
<sequence>MYVNAAFLLLLQVHFYRTDGIETSEEDFCNKHVTCSECLRFPNCSWCTKEDFIPFRCGTRSYLTKHGCGPLDSELPESSNSILKKEDTTQDSGALLNPVYVEADLSVAIPMNITLKVHTKFPPGQHTKNTTIEVKSKGDTSDIEVRFFSSCKGINVTETNKCDFIMDDDKVEFKVQLSLKSCKKKPSEWKTDLSVYPEGFKSLLKIAVTLKCGCECEKKIYGAVVRSEKCSYNGNFSCGMCTCDSGFFGKFCQCNREKELDPWKMHCRKSLTDVSLCSGRGQCSCDGCYCDVRTNPEERVYGQYCECDNFSCDRYNSEICGGPDNGECNCGKCFCKEGWSGTACEITDSTDGCIGIDGNICSNNGICQNGHCVCFDGVGHGAFCDVMQFQSCDAYKSCVECRVFQSGPLTSDRCLKDCENISIHIVEELQTTNDEVLCQYIDHDSCYFYFTYLSTEINVVKVQRTKACPRNNLTSKPQINTTITQSPTPGGVSSLRLHYHNYVWTFLTMILIILTIK</sequence>
<dbReference type="SUPFAM" id="SSF57196">
    <property type="entry name" value="EGF/Laminin"/>
    <property type="match status" value="1"/>
</dbReference>
<evidence type="ECO:0000313" key="20">
    <source>
        <dbReference type="Proteomes" id="UP000694941"/>
    </source>
</evidence>
<evidence type="ECO:0000259" key="18">
    <source>
        <dbReference type="SMART" id="SM00187"/>
    </source>
</evidence>
<dbReference type="Proteomes" id="UP000694941">
    <property type="component" value="Unplaced"/>
</dbReference>
<reference evidence="21" key="1">
    <citation type="submission" date="2025-08" db="UniProtKB">
        <authorList>
            <consortium name="RefSeq"/>
        </authorList>
    </citation>
    <scope>IDENTIFICATION</scope>
    <source>
        <tissue evidence="21">Muscle</tissue>
    </source>
</reference>
<dbReference type="SMART" id="SM00187">
    <property type="entry name" value="INB"/>
    <property type="match status" value="1"/>
</dbReference>
<keyword evidence="10" id="KW-0460">Magnesium</keyword>